<dbReference type="EMBL" id="JQ805139">
    <property type="protein sequence ID" value="AFK83833.1"/>
    <property type="molecule type" value="Genomic_DNA"/>
</dbReference>
<evidence type="ECO:0000313" key="2">
    <source>
        <dbReference type="Proteomes" id="UP000103899"/>
    </source>
</evidence>
<reference evidence="1 2" key="1">
    <citation type="journal article" date="2012" name="J. Virol.">
        <title>A Novel Bat Herpesvirus Encodes Homologues of Major Histocompatibility Complex Classes I and II, C-Type Lectin, and a Unique Family of Immune-Related Genes.</title>
        <authorList>
            <person name="Zhang H."/>
            <person name="Todd S."/>
            <person name="Tachedjian M."/>
            <person name="Barr J.A."/>
            <person name="Luo M."/>
            <person name="Yu M."/>
            <person name="Marsh G.A."/>
            <person name="Crameri G."/>
            <person name="Wang L.F."/>
        </authorList>
    </citation>
    <scope>NUCLEOTIDE SEQUENCE [LARGE SCALE GENOMIC DNA]</scope>
    <source>
        <strain evidence="1">B7D8</strain>
    </source>
</reference>
<dbReference type="KEGG" id="vg:80534720"/>
<dbReference type="Proteomes" id="UP000103899">
    <property type="component" value="Segment"/>
</dbReference>
<name>I3VPY9_9BETA</name>
<evidence type="ECO:0000313" key="1">
    <source>
        <dbReference type="EMBL" id="AFK83833.1"/>
    </source>
</evidence>
<proteinExistence type="predicted"/>
<accession>I3VPY9</accession>
<sequence>MIATSLCCAHEDTAAFSSFCDRRSFMLMNLSLYVSRFTHISWSPLGFPLPLRFIHMIAFSPQLSPSGLHWKVSSFSSHLRNFLQHVWPVRAVTVDAKTYSSRRSGTVLWKPYIVHAPRDVGRLWGDGLFVWILFRVAGFGMLKGNDVFRVAAARFSLKPADGEFLSDDPFLYFTGHGRDGERILPFARSGESGRDGSGA</sequence>
<keyword evidence="2" id="KW-1185">Reference proteome</keyword>
<protein>
    <submittedName>
        <fullName evidence="1">B8</fullName>
    </submittedName>
</protein>
<dbReference type="GeneID" id="80534720"/>
<organism evidence="1 2">
    <name type="scientific">miniopterid betaherpesvirus 1</name>
    <dbReference type="NCBI Taxonomy" id="3070189"/>
    <lineage>
        <taxon>Viruses</taxon>
        <taxon>Duplodnaviria</taxon>
        <taxon>Heunggongvirae</taxon>
        <taxon>Peploviricota</taxon>
        <taxon>Herviviricetes</taxon>
        <taxon>Herpesvirales</taxon>
        <taxon>Orthoherpesviridae</taxon>
        <taxon>Betaherpesvirinae</taxon>
        <taxon>Quwivirus</taxon>
        <taxon>Quwivirus miniopteridbeta1</taxon>
    </lineage>
</organism>
<dbReference type="RefSeq" id="YP_010797017.1">
    <property type="nucleotide sequence ID" value="NC_076129.1"/>
</dbReference>